<dbReference type="EMBL" id="JALNTZ010000004">
    <property type="protein sequence ID" value="KAJ3653574.1"/>
    <property type="molecule type" value="Genomic_DNA"/>
</dbReference>
<dbReference type="Proteomes" id="UP001168821">
    <property type="component" value="Unassembled WGS sequence"/>
</dbReference>
<sequence>MLNTGIQRYDNTTIRRICETPWNNCHIKCQVFDAFQHLYKELVNRMNNRAEIKLSEQRKTIYEGDQDMIKEPCVSRKTTKSWSTYTALAHEQFLQRTHLCQTFQCGRILKQMGSKA</sequence>
<keyword evidence="2" id="KW-1185">Reference proteome</keyword>
<evidence type="ECO:0000313" key="1">
    <source>
        <dbReference type="EMBL" id="KAJ3653574.1"/>
    </source>
</evidence>
<gene>
    <name evidence="1" type="ORF">Zmor_012817</name>
</gene>
<dbReference type="AlphaFoldDB" id="A0AA38MF13"/>
<reference evidence="1" key="1">
    <citation type="journal article" date="2023" name="G3 (Bethesda)">
        <title>Whole genome assemblies of Zophobas morio and Tenebrio molitor.</title>
        <authorList>
            <person name="Kaur S."/>
            <person name="Stinson S.A."/>
            <person name="diCenzo G.C."/>
        </authorList>
    </citation>
    <scope>NUCLEOTIDE SEQUENCE</scope>
    <source>
        <strain evidence="1">QUZm001</strain>
    </source>
</reference>
<proteinExistence type="predicted"/>
<comment type="caution">
    <text evidence="1">The sequence shown here is derived from an EMBL/GenBank/DDBJ whole genome shotgun (WGS) entry which is preliminary data.</text>
</comment>
<accession>A0AA38MF13</accession>
<evidence type="ECO:0000313" key="2">
    <source>
        <dbReference type="Proteomes" id="UP001168821"/>
    </source>
</evidence>
<organism evidence="1 2">
    <name type="scientific">Zophobas morio</name>
    <dbReference type="NCBI Taxonomy" id="2755281"/>
    <lineage>
        <taxon>Eukaryota</taxon>
        <taxon>Metazoa</taxon>
        <taxon>Ecdysozoa</taxon>
        <taxon>Arthropoda</taxon>
        <taxon>Hexapoda</taxon>
        <taxon>Insecta</taxon>
        <taxon>Pterygota</taxon>
        <taxon>Neoptera</taxon>
        <taxon>Endopterygota</taxon>
        <taxon>Coleoptera</taxon>
        <taxon>Polyphaga</taxon>
        <taxon>Cucujiformia</taxon>
        <taxon>Tenebrionidae</taxon>
        <taxon>Zophobas</taxon>
    </lineage>
</organism>
<protein>
    <submittedName>
        <fullName evidence="1">Uncharacterized protein</fullName>
    </submittedName>
</protein>
<name>A0AA38MF13_9CUCU</name>